<protein>
    <submittedName>
        <fullName evidence="3">Endonuclease/exonuclease/phosphatase family metal-dependent hydrolase</fullName>
    </submittedName>
</protein>
<reference evidence="3 4" key="1">
    <citation type="submission" date="2023-07" db="EMBL/GenBank/DDBJ databases">
        <title>Sequencing the genomes of 1000 actinobacteria strains.</title>
        <authorList>
            <person name="Klenk H.-P."/>
        </authorList>
    </citation>
    <scope>NUCLEOTIDE SEQUENCE [LARGE SCALE GENOMIC DNA]</scope>
    <source>
        <strain evidence="3 4">DSM 19426</strain>
    </source>
</reference>
<evidence type="ECO:0000256" key="1">
    <source>
        <dbReference type="SAM" id="SignalP"/>
    </source>
</evidence>
<dbReference type="GO" id="GO:0004519">
    <property type="term" value="F:endonuclease activity"/>
    <property type="evidence" value="ECO:0007669"/>
    <property type="project" value="UniProtKB-KW"/>
</dbReference>
<feature type="chain" id="PRO_5045488920" evidence="1">
    <location>
        <begin position="33"/>
        <end position="301"/>
    </location>
</feature>
<organism evidence="3 4">
    <name type="scientific">Nocardioides marmoribigeumensis</name>
    <dbReference type="NCBI Taxonomy" id="433649"/>
    <lineage>
        <taxon>Bacteria</taxon>
        <taxon>Bacillati</taxon>
        <taxon>Actinomycetota</taxon>
        <taxon>Actinomycetes</taxon>
        <taxon>Propionibacteriales</taxon>
        <taxon>Nocardioidaceae</taxon>
        <taxon>Nocardioides</taxon>
    </lineage>
</organism>
<keyword evidence="3" id="KW-0255">Endonuclease</keyword>
<dbReference type="Pfam" id="PF03372">
    <property type="entry name" value="Exo_endo_phos"/>
    <property type="match status" value="1"/>
</dbReference>
<dbReference type="Proteomes" id="UP001183648">
    <property type="component" value="Unassembled WGS sequence"/>
</dbReference>
<dbReference type="InterPro" id="IPR036691">
    <property type="entry name" value="Endo/exonu/phosph_ase_sf"/>
</dbReference>
<accession>A0ABU2BWK9</accession>
<name>A0ABU2BWK9_9ACTN</name>
<keyword evidence="3" id="KW-0378">Hydrolase</keyword>
<keyword evidence="3" id="KW-0540">Nuclease</keyword>
<gene>
    <name evidence="3" type="ORF">J2S63_001816</name>
</gene>
<evidence type="ECO:0000259" key="2">
    <source>
        <dbReference type="Pfam" id="PF03372"/>
    </source>
</evidence>
<comment type="caution">
    <text evidence="3">The sequence shown here is derived from an EMBL/GenBank/DDBJ whole genome shotgun (WGS) entry which is preliminary data.</text>
</comment>
<dbReference type="RefSeq" id="WP_310301516.1">
    <property type="nucleotide sequence ID" value="NZ_BAAAPS010000008.1"/>
</dbReference>
<keyword evidence="1" id="KW-0732">Signal</keyword>
<sequence>MFGLGSARRLTVATAATLGAALLATTGGQAVADGLTTDPGTLGEAVPGTFVTATLNVLGNSHTAGADPRPSGTTRMAWSVQLLRDNGVDLVGLQELEKPQARAFNRIAGDTYQLFFPGKDPRDAIAFRRDRFELVGTDSSLRIPYRRFVRTMPVVILRDRVTGKRTVVMSVHNVAGKGLKWQRRRNISVRRELAAVTRLTAQTGLPVVFVGDFNDRRVNFYCRMVANGFTSSSTWWSTPAAPTTDPVTGEVTPAPCALPRRAGIDWVWGTPGVTFSGYLKVDGGLVDWATDHPLVLARTSL</sequence>
<proteinExistence type="predicted"/>
<feature type="signal peptide" evidence="1">
    <location>
        <begin position="1"/>
        <end position="32"/>
    </location>
</feature>
<dbReference type="EMBL" id="JAVDYG010000001">
    <property type="protein sequence ID" value="MDR7362263.1"/>
    <property type="molecule type" value="Genomic_DNA"/>
</dbReference>
<evidence type="ECO:0000313" key="4">
    <source>
        <dbReference type="Proteomes" id="UP001183648"/>
    </source>
</evidence>
<dbReference type="GO" id="GO:0016787">
    <property type="term" value="F:hydrolase activity"/>
    <property type="evidence" value="ECO:0007669"/>
    <property type="project" value="UniProtKB-KW"/>
</dbReference>
<evidence type="ECO:0000313" key="3">
    <source>
        <dbReference type="EMBL" id="MDR7362263.1"/>
    </source>
</evidence>
<dbReference type="SUPFAM" id="SSF56219">
    <property type="entry name" value="DNase I-like"/>
    <property type="match status" value="1"/>
</dbReference>
<feature type="domain" description="Endonuclease/exonuclease/phosphatase" evidence="2">
    <location>
        <begin position="54"/>
        <end position="292"/>
    </location>
</feature>
<keyword evidence="4" id="KW-1185">Reference proteome</keyword>
<dbReference type="InterPro" id="IPR005135">
    <property type="entry name" value="Endo/exonuclease/phosphatase"/>
</dbReference>
<dbReference type="Gene3D" id="3.60.10.10">
    <property type="entry name" value="Endonuclease/exonuclease/phosphatase"/>
    <property type="match status" value="1"/>
</dbReference>